<reference evidence="2" key="2">
    <citation type="submission" date="2012-08" db="EMBL/GenBank/DDBJ databases">
        <title>Finished genome of Desulfosporosinus meridiei DSM 13257.</title>
        <authorList>
            <person name="Huntemann M."/>
            <person name="Wei C.-L."/>
            <person name="Han J."/>
            <person name="Detter J.C."/>
            <person name="Han C."/>
            <person name="Davenport K."/>
            <person name="Daligault H."/>
            <person name="Erkkila T."/>
            <person name="Gu W."/>
            <person name="Munk A.C.C."/>
            <person name="Teshima H."/>
            <person name="Xu Y."/>
            <person name="Chain P."/>
            <person name="Tapia R."/>
            <person name="Chen A."/>
            <person name="Krypides N."/>
            <person name="Mavromatis K."/>
            <person name="Markowitz V."/>
            <person name="Szeto E."/>
            <person name="Ivanova N."/>
            <person name="Mikhailova N."/>
            <person name="Ovchinnikova G."/>
            <person name="Pagani I."/>
            <person name="Pati A."/>
            <person name="Goodwin L."/>
            <person name="Peters L."/>
            <person name="Pitluck S."/>
            <person name="Woyke T."/>
            <person name="Pester M."/>
            <person name="Spring S."/>
            <person name="Ollivier B."/>
            <person name="Rattei T."/>
            <person name="Klenk H.-P."/>
            <person name="Wagner M."/>
            <person name="Loy A."/>
        </authorList>
    </citation>
    <scope>NUCLEOTIDE SEQUENCE [LARGE SCALE GENOMIC DNA]</scope>
    <source>
        <strain evidence="2">ATCC BAA-275 / DSM 13257 / NCIMB 13706 / S10</strain>
    </source>
</reference>
<name>J7IP68_DESMD</name>
<evidence type="ECO:0000313" key="2">
    <source>
        <dbReference type="Proteomes" id="UP000005262"/>
    </source>
</evidence>
<accession>J7IP68</accession>
<dbReference type="RefSeq" id="WP_014902309.1">
    <property type="nucleotide sequence ID" value="NC_018515.1"/>
</dbReference>
<dbReference type="HOGENOM" id="CLU_2665136_0_0_9"/>
<dbReference type="EMBL" id="CP003629">
    <property type="protein sequence ID" value="AFQ43390.1"/>
    <property type="molecule type" value="Genomic_DNA"/>
</dbReference>
<dbReference type="AlphaFoldDB" id="J7IP68"/>
<organism evidence="1 2">
    <name type="scientific">Desulfosporosinus meridiei (strain ATCC BAA-275 / DSM 13257 / KCTC 12902 / NCIMB 13706 / S10)</name>
    <dbReference type="NCBI Taxonomy" id="768704"/>
    <lineage>
        <taxon>Bacteria</taxon>
        <taxon>Bacillati</taxon>
        <taxon>Bacillota</taxon>
        <taxon>Clostridia</taxon>
        <taxon>Eubacteriales</taxon>
        <taxon>Desulfitobacteriaceae</taxon>
        <taxon>Desulfosporosinus</taxon>
    </lineage>
</organism>
<keyword evidence="2" id="KW-1185">Reference proteome</keyword>
<proteinExistence type="predicted"/>
<gene>
    <name evidence="1" type="ordered locus">Desmer_1393</name>
</gene>
<protein>
    <submittedName>
        <fullName evidence="1">Uncharacterized protein</fullName>
    </submittedName>
</protein>
<dbReference type="KEGG" id="dmi:Desmer_1393"/>
<evidence type="ECO:0000313" key="1">
    <source>
        <dbReference type="EMBL" id="AFQ43390.1"/>
    </source>
</evidence>
<dbReference type="Proteomes" id="UP000005262">
    <property type="component" value="Chromosome"/>
</dbReference>
<reference evidence="1 2" key="1">
    <citation type="journal article" date="2012" name="J. Bacteriol.">
        <title>Complete genome sequences of Desulfosporosinus orientis DSM765T, Desulfosporosinus youngiae DSM17734T, Desulfosporosinus meridiei DSM13257T, and Desulfosporosinus acidiphilus DSM22704T.</title>
        <authorList>
            <person name="Pester M."/>
            <person name="Brambilla E."/>
            <person name="Alazard D."/>
            <person name="Rattei T."/>
            <person name="Weinmaier T."/>
            <person name="Han J."/>
            <person name="Lucas S."/>
            <person name="Lapidus A."/>
            <person name="Cheng J.F."/>
            <person name="Goodwin L."/>
            <person name="Pitluck S."/>
            <person name="Peters L."/>
            <person name="Ovchinnikova G."/>
            <person name="Teshima H."/>
            <person name="Detter J.C."/>
            <person name="Han C.S."/>
            <person name="Tapia R."/>
            <person name="Land M.L."/>
            <person name="Hauser L."/>
            <person name="Kyrpides N.C."/>
            <person name="Ivanova N.N."/>
            <person name="Pagani I."/>
            <person name="Huntmann M."/>
            <person name="Wei C.L."/>
            <person name="Davenport K.W."/>
            <person name="Daligault H."/>
            <person name="Chain P.S."/>
            <person name="Chen A."/>
            <person name="Mavromatis K."/>
            <person name="Markowitz V."/>
            <person name="Szeto E."/>
            <person name="Mikhailova N."/>
            <person name="Pati A."/>
            <person name="Wagner M."/>
            <person name="Woyke T."/>
            <person name="Ollivier B."/>
            <person name="Klenk H.P."/>
            <person name="Spring S."/>
            <person name="Loy A."/>
        </authorList>
    </citation>
    <scope>NUCLEOTIDE SEQUENCE [LARGE SCALE GENOMIC DNA]</scope>
    <source>
        <strain evidence="2">ATCC BAA-275 / DSM 13257 / NCIMB 13706 / S10</strain>
    </source>
</reference>
<sequence length="75" mass="8168">MTKSKNNQNDKMKRRTNTEIMLFSLVASKPNFGKTYQPNMNTSPVSCSTIQTDNATATTCASTTNTEQENGDGGD</sequence>